<sequence length="92" mass="10446">MSALEVQLVRDHRMGEHQIQIYRRGFGGVIIDRLPDNMLYALRPSSVPATLNELGRLFGPVYDYCRPQGSKKLIIMSFDHAVATANFLKEIV</sequence>
<name>E9KIE4_9CAUD</name>
<protein>
    <submittedName>
        <fullName evidence="1">Uncharacterized protein</fullName>
    </submittedName>
</protein>
<proteinExistence type="predicted"/>
<gene>
    <name evidence="1" type="ORF">phiIBB-PF7Ap08A</name>
</gene>
<reference evidence="1 2" key="1">
    <citation type="journal article" date="2011" name="Virol. J.">
        <title>Complete genome sequence of the lytic Pseudomonas fluorescens phage phiIBB-PF7A.</title>
        <authorList>
            <person name="Sillankorva S."/>
            <person name="Kluskens L.D."/>
            <person name="Lingohr E.J."/>
            <person name="Kropinski A.M."/>
            <person name="Neubauer P."/>
            <person name="Azeredo J."/>
        </authorList>
    </citation>
    <scope>NUCLEOTIDE SEQUENCE [LARGE SCALE GENOMIC DNA]</scope>
</reference>
<dbReference type="RefSeq" id="YP_004306324.1">
    <property type="nucleotide sequence ID" value="NC_015264.1"/>
</dbReference>
<evidence type="ECO:0000313" key="2">
    <source>
        <dbReference type="Proteomes" id="UP000007475"/>
    </source>
</evidence>
<dbReference type="GeneID" id="10323792"/>
<dbReference type="EMBL" id="GU583987">
    <property type="protein sequence ID" value="ADV35669.1"/>
    <property type="molecule type" value="Genomic_DNA"/>
</dbReference>
<evidence type="ECO:0000313" key="1">
    <source>
        <dbReference type="EMBL" id="ADV35669.1"/>
    </source>
</evidence>
<dbReference type="KEGG" id="vg:10323792"/>
<keyword evidence="2" id="KW-1185">Reference proteome</keyword>
<dbReference type="Proteomes" id="UP000007475">
    <property type="component" value="Segment"/>
</dbReference>
<accession>E9KIE4</accession>
<organism evidence="1 2">
    <name type="scientific">Pseudomonas phage phiIBB-PF7A</name>
    <dbReference type="NCBI Taxonomy" id="942165"/>
    <lineage>
        <taxon>Viruses</taxon>
        <taxon>Duplodnaviria</taxon>
        <taxon>Heunggongvirae</taxon>
        <taxon>Uroviricota</taxon>
        <taxon>Caudoviricetes</taxon>
        <taxon>Autographivirales</taxon>
        <taxon>Autotranscriptaviridae</taxon>
        <taxon>Studiervirinae</taxon>
        <taxon>Pifdecavirus</taxon>
        <taxon>Pifdecavirus IBBPF7A</taxon>
    </lineage>
</organism>